<dbReference type="Proteomes" id="UP000634136">
    <property type="component" value="Unassembled WGS sequence"/>
</dbReference>
<dbReference type="PANTHER" id="PTHR46996:SF4">
    <property type="entry name" value="RIBOSOMAL PROTEIN L34E SUPERFAMILY PROTEIN"/>
    <property type="match status" value="1"/>
</dbReference>
<evidence type="ECO:0000313" key="3">
    <source>
        <dbReference type="Proteomes" id="UP000634136"/>
    </source>
</evidence>
<dbReference type="EMBL" id="JAAIUW010000013">
    <property type="protein sequence ID" value="KAF7802993.1"/>
    <property type="molecule type" value="Genomic_DNA"/>
</dbReference>
<accession>A0A834SIJ6</accession>
<feature type="transmembrane region" description="Helical" evidence="1">
    <location>
        <begin position="40"/>
        <end position="60"/>
    </location>
</feature>
<dbReference type="GO" id="GO:0005840">
    <property type="term" value="C:ribosome"/>
    <property type="evidence" value="ECO:0007669"/>
    <property type="project" value="UniProtKB-KW"/>
</dbReference>
<organism evidence="2 3">
    <name type="scientific">Senna tora</name>
    <dbReference type="NCBI Taxonomy" id="362788"/>
    <lineage>
        <taxon>Eukaryota</taxon>
        <taxon>Viridiplantae</taxon>
        <taxon>Streptophyta</taxon>
        <taxon>Embryophyta</taxon>
        <taxon>Tracheophyta</taxon>
        <taxon>Spermatophyta</taxon>
        <taxon>Magnoliopsida</taxon>
        <taxon>eudicotyledons</taxon>
        <taxon>Gunneridae</taxon>
        <taxon>Pentapetalae</taxon>
        <taxon>rosids</taxon>
        <taxon>fabids</taxon>
        <taxon>Fabales</taxon>
        <taxon>Fabaceae</taxon>
        <taxon>Caesalpinioideae</taxon>
        <taxon>Cassia clade</taxon>
        <taxon>Senna</taxon>
    </lineage>
</organism>
<dbReference type="PANTHER" id="PTHR46996">
    <property type="entry name" value="OS05G0488500 PROTEIN"/>
    <property type="match status" value="1"/>
</dbReference>
<evidence type="ECO:0000313" key="2">
    <source>
        <dbReference type="EMBL" id="KAF7802993.1"/>
    </source>
</evidence>
<comment type="caution">
    <text evidence="2">The sequence shown here is derived from an EMBL/GenBank/DDBJ whole genome shotgun (WGS) entry which is preliminary data.</text>
</comment>
<keyword evidence="1" id="KW-1133">Transmembrane helix</keyword>
<keyword evidence="3" id="KW-1185">Reference proteome</keyword>
<name>A0A834SIJ6_9FABA</name>
<protein>
    <submittedName>
        <fullName evidence="2">60S ribosomal protein L34</fullName>
    </submittedName>
</protein>
<sequence length="271" mass="30028">MVYFSPFMENPLLSRTPNTPQIIPTCDRTPWTLLESLHCILAIGACLYLYIPFTHYFLLVSMRISRPILYAMKEEVSDDPSIYIALGVGVSFASLAIWGIVAAACASRNKCGSPDCKGLSRSSTEFDIQLETEEVVKKEEEGGGMMSKGVFGVPPGRDRDHHHHHRELEAELKKIAPPNGRAVLVVRGRCGCCVGRLEVPGLPKKLPHGALRTFLRHHHPRHRLHRVPRRRQTLRRPRSGAEPAEEGAVVAGAVDHDGGSGHRVVRMTRSG</sequence>
<evidence type="ECO:0000256" key="1">
    <source>
        <dbReference type="SAM" id="Phobius"/>
    </source>
</evidence>
<feature type="transmembrane region" description="Helical" evidence="1">
    <location>
        <begin position="81"/>
        <end position="101"/>
    </location>
</feature>
<gene>
    <name evidence="2" type="ORF">G2W53_042104</name>
</gene>
<reference evidence="2" key="1">
    <citation type="submission" date="2020-09" db="EMBL/GenBank/DDBJ databases">
        <title>Genome-Enabled Discovery of Anthraquinone Biosynthesis in Senna tora.</title>
        <authorList>
            <person name="Kang S.-H."/>
            <person name="Pandey R.P."/>
            <person name="Lee C.-M."/>
            <person name="Sim J.-S."/>
            <person name="Jeong J.-T."/>
            <person name="Choi B.-S."/>
            <person name="Jung M."/>
            <person name="Ginzburg D."/>
            <person name="Zhao K."/>
            <person name="Won S.Y."/>
            <person name="Oh T.-J."/>
            <person name="Yu Y."/>
            <person name="Kim N.-H."/>
            <person name="Lee O.R."/>
            <person name="Lee T.-H."/>
            <person name="Bashyal P."/>
            <person name="Kim T.-S."/>
            <person name="Lee W.-H."/>
            <person name="Kawkins C."/>
            <person name="Kim C.-K."/>
            <person name="Kim J.S."/>
            <person name="Ahn B.O."/>
            <person name="Rhee S.Y."/>
            <person name="Sohng J.K."/>
        </authorList>
    </citation>
    <scope>NUCLEOTIDE SEQUENCE</scope>
    <source>
        <tissue evidence="2">Leaf</tissue>
    </source>
</reference>
<keyword evidence="2" id="KW-0687">Ribonucleoprotein</keyword>
<proteinExistence type="predicted"/>
<dbReference type="AlphaFoldDB" id="A0A834SIJ6"/>
<keyword evidence="1" id="KW-0472">Membrane</keyword>
<keyword evidence="1" id="KW-0812">Transmembrane</keyword>
<keyword evidence="2" id="KW-0689">Ribosomal protein</keyword>